<dbReference type="GO" id="GO:0042627">
    <property type="term" value="C:chylomicron"/>
    <property type="evidence" value="ECO:0007669"/>
    <property type="project" value="UniProtKB-KW"/>
</dbReference>
<proteinExistence type="predicted"/>
<keyword evidence="7" id="KW-0964">Secreted</keyword>
<keyword evidence="9" id="KW-0358">Heparin-binding</keyword>
<keyword evidence="10" id="KW-0551">Lipid droplet</keyword>
<evidence type="ECO:0000256" key="6">
    <source>
        <dbReference type="ARBA" id="ARBA00022513"/>
    </source>
</evidence>
<keyword evidence="14" id="KW-0443">Lipid metabolism</keyword>
<gene>
    <name evidence="21" type="primary">LOC115402509</name>
</gene>
<dbReference type="PANTHER" id="PTHR13769:SF1">
    <property type="entry name" value="APOLIPOPROTEIN B-100"/>
    <property type="match status" value="1"/>
</dbReference>
<keyword evidence="8" id="KW-0153">Cholesterol metabolism</keyword>
<dbReference type="PANTHER" id="PTHR13769">
    <property type="entry name" value="APOLIPOPROTEIN B"/>
    <property type="match status" value="1"/>
</dbReference>
<dbReference type="Ensembl" id="ENSSFAT00005021203.1">
    <property type="protein sequence ID" value="ENSSFAP00005020399.1"/>
    <property type="gene ID" value="ENSSFAG00005010613.1"/>
</dbReference>
<feature type="domain" description="Vitellogenin" evidence="20">
    <location>
        <begin position="1"/>
        <end position="529"/>
    </location>
</feature>
<evidence type="ECO:0000256" key="15">
    <source>
        <dbReference type="ARBA" id="ARBA00023166"/>
    </source>
</evidence>
<dbReference type="InterPro" id="IPR011030">
    <property type="entry name" value="Lipovitellin_superhlx_dom"/>
</dbReference>
<keyword evidence="4" id="KW-0813">Transport</keyword>
<evidence type="ECO:0000256" key="17">
    <source>
        <dbReference type="ARBA" id="ARBA00023221"/>
    </source>
</evidence>
<organism evidence="21 22">
    <name type="scientific">Salarias fasciatus</name>
    <name type="common">Jewelled blenny</name>
    <name type="synonym">Blennius fasciatus</name>
    <dbReference type="NCBI Taxonomy" id="181472"/>
    <lineage>
        <taxon>Eukaryota</taxon>
        <taxon>Metazoa</taxon>
        <taxon>Chordata</taxon>
        <taxon>Craniata</taxon>
        <taxon>Vertebrata</taxon>
        <taxon>Euteleostomi</taxon>
        <taxon>Actinopterygii</taxon>
        <taxon>Neopterygii</taxon>
        <taxon>Teleostei</taxon>
        <taxon>Neoteleostei</taxon>
        <taxon>Acanthomorphata</taxon>
        <taxon>Ovalentaria</taxon>
        <taxon>Blenniimorphae</taxon>
        <taxon>Blenniiformes</taxon>
        <taxon>Blennioidei</taxon>
        <taxon>Blenniidae</taxon>
        <taxon>Salariinae</taxon>
        <taxon>Salarias</taxon>
    </lineage>
</organism>
<dbReference type="Gene3D" id="2.30.230.10">
    <property type="entry name" value="Lipovitellin, beta-sheet shell regions, chain A"/>
    <property type="match status" value="1"/>
</dbReference>
<dbReference type="InterPro" id="IPR015816">
    <property type="entry name" value="Vitellinogen_b-sht_N"/>
</dbReference>
<evidence type="ECO:0000256" key="4">
    <source>
        <dbReference type="ARBA" id="ARBA00022448"/>
    </source>
</evidence>
<evidence type="ECO:0000256" key="18">
    <source>
        <dbReference type="ARBA" id="ARBA00023313"/>
    </source>
</evidence>
<dbReference type="SUPFAM" id="SSF56968">
    <property type="entry name" value="Lipovitellin-phosvitin complex, beta-sheet shell regions"/>
    <property type="match status" value="2"/>
</dbReference>
<evidence type="ECO:0000256" key="11">
    <source>
        <dbReference type="ARBA" id="ARBA00022710"/>
    </source>
</evidence>
<keyword evidence="11" id="KW-0427">LDL</keyword>
<evidence type="ECO:0000259" key="20">
    <source>
        <dbReference type="PROSITE" id="PS51211"/>
    </source>
</evidence>
<reference evidence="21" key="2">
    <citation type="submission" date="2025-08" db="UniProtKB">
        <authorList>
            <consortium name="Ensembl"/>
        </authorList>
    </citation>
    <scope>IDENTIFICATION</scope>
</reference>
<evidence type="ECO:0000256" key="10">
    <source>
        <dbReference type="ARBA" id="ARBA00022677"/>
    </source>
</evidence>
<dbReference type="InterPro" id="IPR052418">
    <property type="entry name" value="Apolipoprotein_B"/>
</dbReference>
<evidence type="ECO:0000256" key="9">
    <source>
        <dbReference type="ARBA" id="ARBA00022674"/>
    </source>
</evidence>
<keyword evidence="22" id="KW-1185">Reference proteome</keyword>
<evidence type="ECO:0000256" key="16">
    <source>
        <dbReference type="ARBA" id="ARBA00023180"/>
    </source>
</evidence>
<evidence type="ECO:0000256" key="14">
    <source>
        <dbReference type="ARBA" id="ARBA00023098"/>
    </source>
</evidence>
<dbReference type="GO" id="GO:0034361">
    <property type="term" value="C:very-low-density lipoprotein particle"/>
    <property type="evidence" value="ECO:0007669"/>
    <property type="project" value="UniProtKB-KW"/>
</dbReference>
<name>A0A672H2F1_SALFA</name>
<accession>A0A672H2F1</accession>
<evidence type="ECO:0000256" key="7">
    <source>
        <dbReference type="ARBA" id="ARBA00022525"/>
    </source>
</evidence>
<evidence type="ECO:0000256" key="19">
    <source>
        <dbReference type="PROSITE-ProRule" id="PRU00557"/>
    </source>
</evidence>
<keyword evidence="12" id="KW-0732">Signal</keyword>
<dbReference type="SMART" id="SM01169">
    <property type="entry name" value="DUF1943"/>
    <property type="match status" value="1"/>
</dbReference>
<evidence type="ECO:0000256" key="2">
    <source>
        <dbReference type="ARBA" id="ARBA00004502"/>
    </source>
</evidence>
<dbReference type="GO" id="GO:0008201">
    <property type="term" value="F:heparin binding"/>
    <property type="evidence" value="ECO:0007669"/>
    <property type="project" value="UniProtKB-KW"/>
</dbReference>
<dbReference type="Gene3D" id="2.20.50.20">
    <property type="entry name" value="Lipovitellin. Chain A, domain 3"/>
    <property type="match status" value="1"/>
</dbReference>
<dbReference type="Gene3D" id="1.25.10.20">
    <property type="entry name" value="Vitellinogen, superhelical"/>
    <property type="match status" value="1"/>
</dbReference>
<dbReference type="InterPro" id="IPR015255">
    <property type="entry name" value="Vitellinogen_open_b-sht"/>
</dbReference>
<evidence type="ECO:0000313" key="22">
    <source>
        <dbReference type="Proteomes" id="UP000472267"/>
    </source>
</evidence>
<dbReference type="Proteomes" id="UP000472267">
    <property type="component" value="Chromosome 15"/>
</dbReference>
<dbReference type="InterPro" id="IPR015817">
    <property type="entry name" value="Vitellinogen_open_b-sht_sub1"/>
</dbReference>
<dbReference type="GO" id="GO:0034362">
    <property type="term" value="C:low-density lipoprotein particle"/>
    <property type="evidence" value="ECO:0007669"/>
    <property type="project" value="UniProtKB-KW"/>
</dbReference>
<evidence type="ECO:0000256" key="12">
    <source>
        <dbReference type="ARBA" id="ARBA00022729"/>
    </source>
</evidence>
<dbReference type="GO" id="GO:0005811">
    <property type="term" value="C:lipid droplet"/>
    <property type="evidence" value="ECO:0007669"/>
    <property type="project" value="UniProtKB-SubCell"/>
</dbReference>
<sequence>VYRNTLKVTVEGQTEVKLYPGEDEPINILNIKRGIVSALIVPVMEEEKNKEMVTFLIYLLEDIATEVTVDRDLSRCDWFFARRQDTSPLALISGMNYPLSKMISSTQTCNYQFDNQKKHMTSGTCTEKHIFLPLSYKNEYGISAVVRQTLNLRETAKINDRIFDRNEDNVKGLPLEVAEDKSAVQTKDAVITTMQTLSSLSQTNDREQRAGHFHKLVSELRALEADVLTSSTEEMMDISNPLTYQALAQCGTPACTSAMLKILSTFDAAALEVDAVVYALALLPNPSRLMVKDMLAMAQNRQSKPLMYALSNAARKLYKAEGLTPEITAVSEFMTSLLGADCAGEKELTFLTLRVVGNMGDAMEAADPAIKTTLLKCMRQPATTLSVQLAAIQAFRRMSVTDEVRSNLQRVSQYPKGAVQKRLAAYLMLMRTPQDSDIEMVKKLLTQEQNMQIKSFVTSHIYNIISSKASATKEISRKILDALQDTDIVPPSDFTTSRNYKLGMSKENMQANIQGNIIFDPSSQLPREVLLETTMEAFGFSMDIWEFGMEGKGLDPTIEALFGKNGFFPDTMSKALYWAEDKMQPKIREVLENKTNTISLFTKVPENIFREIARNINKLVRELQNQDSPEAMAYLRLMGVELGYIKSKDGIEIVHSSSCQAIANLISKTDNELFAHYIFMDNKFILPTASGMPLKFALAGTFTPGAKGGLRFSRSMNELVFMPSVGVEFRTQMGIYIPEFVVSGVDMQTSLYHESALNAKLTTDRNQIRLSIPAPQVLSDFFHSRYAFDIKPSRGVSEYTATIAYELLTEGEDQDQMVDSLRMTLKAEGIGTFLIEEISSIYVLNQASADSMVEVQLLVPSLRTDATVTATLTRVEGLKLEIKSDMKLSEVSSVQAVVFKYGMWGKERDNQAEVQLISNTNADTKIPLQYASALREWTPLFMEDVMNQRIPKTNKKIVVFSVFHPFNSDSTFRYKFNENRLAVTVPLPLGGKSSEELRVPAVVTLPYINMPQLGVEIAAQEIQVPTFTIPSEYDLTLPLMGMVEMSAKVNSNFYNLEATASAGNATEDSPNYQAKFNILGDSSIQLLSFSVEGNLKFMEFTLDSSLKHKLLNTGFSVLETITLTDNVLLTGNYKVYAASPVGLDTSLTATTQFTLDSNTLFGDLNTDGIVTLGPLTASTTYLHTFSAEPAKKEAKMESILRINSEILKIVNKMKASYENEELLFESNANLNSGPIRHTTKINLSYKDVKLAVQYDSVTKALERMVRSQLEFSASEGQASLRIENQADYAENRAYSLLTGSLSPSGLEINADASINLFSSLASHKATFTLTADGLTTSCTTTAQHIFSEEELKNTYEIKFVDMVLSATSNTNGKLLGGRLTHTTSAEVAGLTMKIDNVANFKCQSLRLDSTVKALVEPFALNIDAVFNSDGAVFLYGQQSGELYSKFLLKAEPLLFTQSFECRASTTHELEDNTIKTMMNNKFNSILSLQEQGFTLKVTSELNENTFNQEISAYNNVDRMGIELAGEVSAPIFSEIKEDYAISAFVKYDKNSDSHFIQIPFADRLPEVIESMKTAMMTLMETLKDFNSKFEISDRFQTKLVELKEVIDNFDFNLFTEDLKKFLGTVELMVPVQELLSFDIEQLIRDVQDYFMRVFQKIASFDYDTFTVELKDKVAEMSQIPCFGKLYGGFKVTSPHYNLITTADLENSTTTTVTPEFKMNFKSQAESTLKILDFNVDASATFTAPERSQLTFAENIKVDHSSFVLDHKGEMTIYGLTRTGYKHDINMPLFNIFSEAKLNQKTVLLLEDSGLRLTLNNVASEKLAVKEFSDEVKHNSDIVVVIDIQKIKLTFTGETGSNNLKMIQNVVADIGILRDIIFDAKFETETPFLKDSVAEVKFTADVRELKVDFTASHRAELTGQFEGTVSNSLLASVTPAEITFDTKNNGNAKVFLPFKLSGKIDLQNDIAFTLNSAVQQASWTGLARFNQYKYSHFLSFDNGESEINIVSQINGEANLDILKDADFPETATVPAFKVPLIGMDVSSFTIPLPHPTMISVPALHIPSALTKLTIPKITLPRNVNIRIPALGDLTYEFSLKTAVITLKTDASILTQDSINMKLDASSASEFRLFAGTIEGNSIVNMEDGLKITSDLSLKHRFLEGNHESTIVLGLNNLETSITNSMMSRFFGPTAKIQQEFTTNPEEGLVFSMFSPSAGQIALQMQTKSPAQVKARLYDRQSSRSLVMNRRCLAWRSIRQLVALLLMWLRRLSKRFLSISLQSLLESLIISRALNSPFLAPTPLSVEEKLLMTCQQLSGKSKIKSSSL</sequence>
<keyword evidence="18" id="KW-0850">VLDL</keyword>
<dbReference type="GO" id="GO:0008203">
    <property type="term" value="P:cholesterol metabolic process"/>
    <property type="evidence" value="ECO:0007669"/>
    <property type="project" value="UniProtKB-KW"/>
</dbReference>
<dbReference type="SUPFAM" id="SSF48431">
    <property type="entry name" value="Lipovitellin-phosvitin complex, superhelical domain"/>
    <property type="match status" value="1"/>
</dbReference>
<evidence type="ECO:0000256" key="5">
    <source>
        <dbReference type="ARBA" id="ARBA00022490"/>
    </source>
</evidence>
<comment type="subcellular location">
    <subcellularLocation>
        <location evidence="1">Cytoplasm</location>
    </subcellularLocation>
    <subcellularLocation>
        <location evidence="2">Lipid droplet</location>
    </subcellularLocation>
    <subcellularLocation>
        <location evidence="3">Secreted</location>
    </subcellularLocation>
</comment>
<dbReference type="GO" id="GO:0005319">
    <property type="term" value="F:lipid transporter activity"/>
    <property type="evidence" value="ECO:0007669"/>
    <property type="project" value="InterPro"/>
</dbReference>
<evidence type="ECO:0000256" key="3">
    <source>
        <dbReference type="ARBA" id="ARBA00004613"/>
    </source>
</evidence>
<dbReference type="InParanoid" id="A0A672H2F1"/>
<protein>
    <recommendedName>
        <fullName evidence="20">Vitellogenin domain-containing protein</fullName>
    </recommendedName>
</protein>
<keyword evidence="15" id="KW-1207">Sterol metabolism</keyword>
<comment type="caution">
    <text evidence="19">Lacks conserved residue(s) required for the propagation of feature annotation.</text>
</comment>
<dbReference type="SMART" id="SM00638">
    <property type="entry name" value="LPD_N"/>
    <property type="match status" value="1"/>
</dbReference>
<evidence type="ECO:0000313" key="21">
    <source>
        <dbReference type="Ensembl" id="ENSSFAP00005020399.1"/>
    </source>
</evidence>
<dbReference type="Pfam" id="PF01347">
    <property type="entry name" value="Vitellogenin_N"/>
    <property type="match status" value="1"/>
</dbReference>
<evidence type="ECO:0000256" key="13">
    <source>
        <dbReference type="ARBA" id="ARBA00023055"/>
    </source>
</evidence>
<reference evidence="21" key="3">
    <citation type="submission" date="2025-09" db="UniProtKB">
        <authorList>
            <consortium name="Ensembl"/>
        </authorList>
    </citation>
    <scope>IDENTIFICATION</scope>
</reference>
<dbReference type="PROSITE" id="PS51211">
    <property type="entry name" value="VITELLOGENIN"/>
    <property type="match status" value="1"/>
</dbReference>
<dbReference type="InterPro" id="IPR015819">
    <property type="entry name" value="Lipid_transp_b-sht_shell"/>
</dbReference>
<evidence type="ECO:0000256" key="8">
    <source>
        <dbReference type="ARBA" id="ARBA00022548"/>
    </source>
</evidence>
<keyword evidence="5" id="KW-0963">Cytoplasm</keyword>
<keyword evidence="6" id="KW-0162">Chylomicron</keyword>
<dbReference type="OMA" id="HTTKINL"/>
<evidence type="ECO:0000256" key="1">
    <source>
        <dbReference type="ARBA" id="ARBA00004496"/>
    </source>
</evidence>
<keyword evidence="17" id="KW-0753">Steroid metabolism</keyword>
<dbReference type="Pfam" id="PF09172">
    <property type="entry name" value="Vit_open_b-sht"/>
    <property type="match status" value="1"/>
</dbReference>
<keyword evidence="13" id="KW-0445">Lipid transport</keyword>
<reference evidence="21" key="1">
    <citation type="submission" date="2019-06" db="EMBL/GenBank/DDBJ databases">
        <authorList>
            <consortium name="Wellcome Sanger Institute Data Sharing"/>
        </authorList>
    </citation>
    <scope>NUCLEOTIDE SEQUENCE [LARGE SCALE GENOMIC DNA]</scope>
</reference>
<dbReference type="GO" id="GO:0005737">
    <property type="term" value="C:cytoplasm"/>
    <property type="evidence" value="ECO:0007669"/>
    <property type="project" value="UniProtKB-SubCell"/>
</dbReference>
<dbReference type="InterPro" id="IPR001747">
    <property type="entry name" value="Vitellogenin_N"/>
</dbReference>
<keyword evidence="16" id="KW-0325">Glycoprotein</keyword>